<dbReference type="Pfam" id="PF00854">
    <property type="entry name" value="PTR2"/>
    <property type="match status" value="1"/>
</dbReference>
<organism evidence="8 9">
    <name type="scientific">Buddleja alternifolia</name>
    <dbReference type="NCBI Taxonomy" id="168488"/>
    <lineage>
        <taxon>Eukaryota</taxon>
        <taxon>Viridiplantae</taxon>
        <taxon>Streptophyta</taxon>
        <taxon>Embryophyta</taxon>
        <taxon>Tracheophyta</taxon>
        <taxon>Spermatophyta</taxon>
        <taxon>Magnoliopsida</taxon>
        <taxon>eudicotyledons</taxon>
        <taxon>Gunneridae</taxon>
        <taxon>Pentapetalae</taxon>
        <taxon>asterids</taxon>
        <taxon>lamiids</taxon>
        <taxon>Lamiales</taxon>
        <taxon>Scrophulariaceae</taxon>
        <taxon>Buddlejeae</taxon>
        <taxon>Buddleja</taxon>
    </lineage>
</organism>
<evidence type="ECO:0000256" key="7">
    <source>
        <dbReference type="SAM" id="Phobius"/>
    </source>
</evidence>
<evidence type="ECO:0000256" key="5">
    <source>
        <dbReference type="ARBA" id="ARBA00023136"/>
    </source>
</evidence>
<comment type="caution">
    <text evidence="8">The sequence shown here is derived from an EMBL/GenBank/DDBJ whole genome shotgun (WGS) entry which is preliminary data.</text>
</comment>
<evidence type="ECO:0000256" key="6">
    <source>
        <dbReference type="ARBA" id="ARBA00044504"/>
    </source>
</evidence>
<evidence type="ECO:0000256" key="1">
    <source>
        <dbReference type="ARBA" id="ARBA00004141"/>
    </source>
</evidence>
<dbReference type="Proteomes" id="UP000826271">
    <property type="component" value="Unassembled WGS sequence"/>
</dbReference>
<dbReference type="Gene3D" id="1.20.1250.20">
    <property type="entry name" value="MFS general substrate transporter like domains"/>
    <property type="match status" value="1"/>
</dbReference>
<keyword evidence="9" id="KW-1185">Reference proteome</keyword>
<evidence type="ECO:0000313" key="8">
    <source>
        <dbReference type="EMBL" id="KAG8366286.1"/>
    </source>
</evidence>
<evidence type="ECO:0000256" key="4">
    <source>
        <dbReference type="ARBA" id="ARBA00022989"/>
    </source>
</evidence>
<feature type="transmembrane region" description="Helical" evidence="7">
    <location>
        <begin position="68"/>
        <end position="87"/>
    </location>
</feature>
<feature type="transmembrane region" description="Helical" evidence="7">
    <location>
        <begin position="155"/>
        <end position="174"/>
    </location>
</feature>
<feature type="transmembrane region" description="Helical" evidence="7">
    <location>
        <begin position="12"/>
        <end position="30"/>
    </location>
</feature>
<name>A0AAV6WE86_9LAMI</name>
<dbReference type="PANTHER" id="PTHR11654">
    <property type="entry name" value="OLIGOPEPTIDE TRANSPORTER-RELATED"/>
    <property type="match status" value="1"/>
</dbReference>
<feature type="transmembrane region" description="Helical" evidence="7">
    <location>
        <begin position="340"/>
        <end position="361"/>
    </location>
</feature>
<evidence type="ECO:0000256" key="2">
    <source>
        <dbReference type="ARBA" id="ARBA00005982"/>
    </source>
</evidence>
<keyword evidence="3 7" id="KW-0812">Transmembrane</keyword>
<evidence type="ECO:0000313" key="9">
    <source>
        <dbReference type="Proteomes" id="UP000826271"/>
    </source>
</evidence>
<feature type="transmembrane region" description="Helical" evidence="7">
    <location>
        <begin position="465"/>
        <end position="484"/>
    </location>
</feature>
<reference evidence="8" key="1">
    <citation type="submission" date="2019-10" db="EMBL/GenBank/DDBJ databases">
        <authorList>
            <person name="Zhang R."/>
            <person name="Pan Y."/>
            <person name="Wang J."/>
            <person name="Ma R."/>
            <person name="Yu S."/>
        </authorList>
    </citation>
    <scope>NUCLEOTIDE SEQUENCE</scope>
    <source>
        <strain evidence="8">LA-IB0</strain>
        <tissue evidence="8">Leaf</tissue>
    </source>
</reference>
<protein>
    <recommendedName>
        <fullName evidence="10">Nitrate transporter</fullName>
    </recommendedName>
</protein>
<evidence type="ECO:0000256" key="3">
    <source>
        <dbReference type="ARBA" id="ARBA00022692"/>
    </source>
</evidence>
<dbReference type="GO" id="GO:0022857">
    <property type="term" value="F:transmembrane transporter activity"/>
    <property type="evidence" value="ECO:0007669"/>
    <property type="project" value="InterPro"/>
</dbReference>
<keyword evidence="5 7" id="KW-0472">Membrane</keyword>
<dbReference type="GO" id="GO:0016020">
    <property type="term" value="C:membrane"/>
    <property type="evidence" value="ECO:0007669"/>
    <property type="project" value="UniProtKB-SubCell"/>
</dbReference>
<feature type="transmembrane region" description="Helical" evidence="7">
    <location>
        <begin position="300"/>
        <end position="320"/>
    </location>
</feature>
<gene>
    <name evidence="8" type="ORF">BUALT_Bualt17G0060600</name>
</gene>
<sequence>MGAGNETFERLASFGLTANFMVYLLTQFHMDQVMASNVLSIWSGFTNFGPLIGAYLSDSYLGKFSTIGYASIASFLGMLTLTLIAWIPQLHPPQCDAQVQCRGPTKSQFGVLAVALGFLSIGTAGIRPCSLPFGVDQFDANSEEGRKGINSFFNWYYASFTVVLILALTLVVYIQDSVSWTLGFGIPTVLMLCSVVLFYAGMKLYVYVQPEGSVFSGIARVLVATYKKRKLDLPYGEDIDGVYYDPPLNGTVVKKLHLTNQFRFFNKAALIIDGEVRPDGSNANSWRLCSIHQVEETKCLFRVIPIWASGIICFVGIAQQNTFAVSQASKMDRHLGPNNFQIPIGSLPVISFITIGIWLPFYDRVLVPSLRKITRVEGGITLLQRMGIGIVFSVLSMVIAGLVERMRRASAISHGRPDGMAPMTVFWLAPQLALMGFAEAFNFIGQIEFYNKEFPENMSSVANSLFSCSMAGASYLGAVLVNLVHNTTGRNGHPDWLTKDVNAGRVENLYFLIAGLGILNLGYFLWVSRSYQYKSKYRIDDDDEKNDFDVELNVVKH</sequence>
<dbReference type="InterPro" id="IPR000109">
    <property type="entry name" value="POT_fam"/>
</dbReference>
<feature type="transmembrane region" description="Helical" evidence="7">
    <location>
        <begin position="423"/>
        <end position="444"/>
    </location>
</feature>
<comment type="similarity">
    <text evidence="2">Belongs to the major facilitator superfamily. Proton-dependent oligopeptide transporter (POT/PTR) (TC 2.A.17) family.</text>
</comment>
<dbReference type="EMBL" id="WHWC01000017">
    <property type="protein sequence ID" value="KAG8366286.1"/>
    <property type="molecule type" value="Genomic_DNA"/>
</dbReference>
<dbReference type="InterPro" id="IPR036259">
    <property type="entry name" value="MFS_trans_sf"/>
</dbReference>
<feature type="transmembrane region" description="Helical" evidence="7">
    <location>
        <begin position="36"/>
        <end position="56"/>
    </location>
</feature>
<proteinExistence type="inferred from homology"/>
<dbReference type="CDD" id="cd17416">
    <property type="entry name" value="MFS_NPF1_2"/>
    <property type="match status" value="1"/>
</dbReference>
<feature type="transmembrane region" description="Helical" evidence="7">
    <location>
        <begin position="180"/>
        <end position="200"/>
    </location>
</feature>
<keyword evidence="4 7" id="KW-1133">Transmembrane helix</keyword>
<comment type="similarity">
    <text evidence="6">Belongs to the major facilitator superfamily. Phosphate:H(+) symporter (TC 2.A.1.9) family.</text>
</comment>
<feature type="transmembrane region" description="Helical" evidence="7">
    <location>
        <begin position="382"/>
        <end position="403"/>
    </location>
</feature>
<dbReference type="SUPFAM" id="SSF103473">
    <property type="entry name" value="MFS general substrate transporter"/>
    <property type="match status" value="1"/>
</dbReference>
<feature type="transmembrane region" description="Helical" evidence="7">
    <location>
        <begin position="107"/>
        <end position="126"/>
    </location>
</feature>
<comment type="subcellular location">
    <subcellularLocation>
        <location evidence="1">Membrane</location>
        <topology evidence="1">Multi-pass membrane protein</topology>
    </subcellularLocation>
</comment>
<accession>A0AAV6WE86</accession>
<evidence type="ECO:0008006" key="10">
    <source>
        <dbReference type="Google" id="ProtNLM"/>
    </source>
</evidence>
<dbReference type="AlphaFoldDB" id="A0AAV6WE86"/>
<feature type="transmembrane region" description="Helical" evidence="7">
    <location>
        <begin position="509"/>
        <end position="528"/>
    </location>
</feature>